<sequence length="1172" mass="122746">MATSIAIRLGVEGGAELKRVLDDAGNAGQAAFQKVGVAADQAAAATDRQTAKWQRLAQAAREAEAQARAQSNVNALLGVSAGSTGSARDSASVFEAEMARQDQIRAARQEQSARTAQANINTLLGVRDAQVGAARASASAFEDAYRAETDALRRTAEARTTIIRSTVAGWRDLGASGAATLANIEAGRRLGSLNNVPEAANQNRRLRSDEVTNLMYQGGDIAAQLGSGSPLSMIAMQQGPQIAQIFAGPGGASVKGAFAQAGEAVGNFVTKIGPVGLAFGGLAVATGVGLAALISYRSGQAEVEKALSGVGRASGATQSSINALAEAQSQAGAMSRRSARDIAAAYAGTGRIDASLLGGAVSATPDFAKFLGLDRSEGATELAGSLSDVSRGATELAERYGLLTDAQAESIRRMDAQGDRLGAQRRLLDAVRDSTRGLAEATTGWGRATEWLSDRWDDLGRGIDRAVTGGDLDTRLKTARDALADARKDAEGSTSIYRQVFTDPQIATFEAEIRRLEKLVQTRDAVSEQVQRGLRSQQVGGLIRSLDPDRAELKKLTDEGMLLRRAITDPIRFGLSTEQIEAAKRGFGDLGTIVKNLVADIDQFGSRAVAALNRTADFNARMVGATPFGRSAAQINKEFDDKLRDAPERERAGIELARQKELDTATRSQSLDLTQRGGAFGRAPSEIQQMVLAAAQRFPTVPPEILAAIGEKENGFRLSGPTNIKDRFGNPASTAWGYGQITVGAEEDIRKLIPGFDRKDPNQAVMGAAAYLSLRQKWAGGDLTKALDGYGTGPGYGIDVQRRAGQLGDASSLGVARDLDAQTQAVERSQDALRRNTELYGRNGAALEASSRAADLYRDMLARGVPPSEALRKSLEGFALSAEQASRATRLVQFARDDEFAREQLGRGRIDQQAYAMARARFGDTTSAEARAAIDRSRDTLEMAETKAVFSDGVTSFVTDLRRSGDAATAFTNAAGNAADRLLAKFMDSAISSAFGAVGGGSGGGIGGFISNLFGGGASAAGASPTGGVRLFDVGGFTGHGERYDVAGLVHRGEVVFSQDDVARHGGVAAVEVMRRSGGLRGYDGGGIVGRDAFTMPSAAAMRPANGNGVPNINFIDQRPAGSPEMEPAVKRRSDGSLDVIVRTVEGRMGQRAAGGQGPFKQAAGGAGYRIG</sequence>
<dbReference type="AlphaFoldDB" id="A0A2N9AHK4"/>
<protein>
    <recommendedName>
        <fullName evidence="2">Bacteriophage tail tape measure N-terminal domain-containing protein</fullName>
    </recommendedName>
</protein>
<evidence type="ECO:0000256" key="1">
    <source>
        <dbReference type="SAM" id="MobiDB-lite"/>
    </source>
</evidence>
<evidence type="ECO:0000313" key="3">
    <source>
        <dbReference type="EMBL" id="SOR26821.1"/>
    </source>
</evidence>
<accession>A0A2N9AHK4</accession>
<evidence type="ECO:0000313" key="4">
    <source>
        <dbReference type="Proteomes" id="UP000233769"/>
    </source>
</evidence>
<gene>
    <name evidence="3" type="ORF">TK0001_0219</name>
</gene>
<dbReference type="InterPro" id="IPR009628">
    <property type="entry name" value="Phage_tape_measure_N"/>
</dbReference>
<dbReference type="Pfam" id="PF06791">
    <property type="entry name" value="TMP_2"/>
    <property type="match status" value="1"/>
</dbReference>
<organism evidence="3 4">
    <name type="scientific">Methylorubrum extorquens</name>
    <name type="common">Methylobacterium dichloromethanicum</name>
    <name type="synonym">Methylobacterium extorquens</name>
    <dbReference type="NCBI Taxonomy" id="408"/>
    <lineage>
        <taxon>Bacteria</taxon>
        <taxon>Pseudomonadati</taxon>
        <taxon>Pseudomonadota</taxon>
        <taxon>Alphaproteobacteria</taxon>
        <taxon>Hyphomicrobiales</taxon>
        <taxon>Methylobacteriaceae</taxon>
        <taxon>Methylorubrum</taxon>
    </lineage>
</organism>
<dbReference type="Proteomes" id="UP000233769">
    <property type="component" value="Chromosome tk0001"/>
</dbReference>
<feature type="domain" description="Bacteriophage tail tape measure N-terminal" evidence="2">
    <location>
        <begin position="210"/>
        <end position="412"/>
    </location>
</feature>
<dbReference type="EMBL" id="LT962688">
    <property type="protein sequence ID" value="SOR26821.1"/>
    <property type="molecule type" value="Genomic_DNA"/>
</dbReference>
<evidence type="ECO:0000259" key="2">
    <source>
        <dbReference type="Pfam" id="PF06791"/>
    </source>
</evidence>
<name>A0A2N9AHK4_METEX</name>
<reference evidence="4" key="1">
    <citation type="submission" date="2017-10" db="EMBL/GenBank/DDBJ databases">
        <authorList>
            <person name="Regsiter A."/>
            <person name="William W."/>
        </authorList>
    </citation>
    <scope>NUCLEOTIDE SEQUENCE [LARGE SCALE GENOMIC DNA]</scope>
</reference>
<dbReference type="SUPFAM" id="SSF53955">
    <property type="entry name" value="Lysozyme-like"/>
    <property type="match status" value="1"/>
</dbReference>
<proteinExistence type="predicted"/>
<dbReference type="Gene3D" id="1.10.530.10">
    <property type="match status" value="1"/>
</dbReference>
<dbReference type="InterPro" id="IPR023346">
    <property type="entry name" value="Lysozyme-like_dom_sf"/>
</dbReference>
<feature type="region of interest" description="Disordered" evidence="1">
    <location>
        <begin position="1150"/>
        <end position="1172"/>
    </location>
</feature>